<feature type="compositionally biased region" description="Low complexity" evidence="2">
    <location>
        <begin position="1088"/>
        <end position="1099"/>
    </location>
</feature>
<feature type="compositionally biased region" description="Basic residues" evidence="2">
    <location>
        <begin position="1036"/>
        <end position="1058"/>
    </location>
</feature>
<comment type="caution">
    <text evidence="3">The sequence shown here is derived from an EMBL/GenBank/DDBJ whole genome shotgun (WGS) entry which is preliminary data.</text>
</comment>
<reference evidence="3 4" key="1">
    <citation type="submission" date="2017-06" db="EMBL/GenBank/DDBJ databases">
        <title>A platform for efficient transgenesis in Macrostomum lignano, a flatworm model organism for stem cell research.</title>
        <authorList>
            <person name="Berezikov E."/>
        </authorList>
    </citation>
    <scope>NUCLEOTIDE SEQUENCE [LARGE SCALE GENOMIC DNA]</scope>
    <source>
        <strain evidence="3">DV1</strain>
        <tissue evidence="3">Whole organism</tissue>
    </source>
</reference>
<dbReference type="InterPro" id="IPR036322">
    <property type="entry name" value="WD40_repeat_dom_sf"/>
</dbReference>
<dbReference type="OrthoDB" id="6262491at2759"/>
<feature type="region of interest" description="Disordered" evidence="2">
    <location>
        <begin position="837"/>
        <end position="868"/>
    </location>
</feature>
<sequence length="1526" mass="168168">PYFSTFGPVQLTFDSNRMSAIAGMSESIQPDQNDIDDSAKLISSAYQQVNHGINETFHYEVDKKNADFQGVFYNERNREFLAMDANGILQVKPQSPNKPIQRIAHYPKYEYSLLSQLIYYRQYNIYFALNKQSALLVLNRFFEEMVPVTFEQRNVLAMIFDKSRDQLITNGAYGTKFWVFQPKTEKHLMLGKAMSNYELKLIEHLEDLGGSWVKYVDIDYNHDHLYYCSETDVRCYSLSGFDRAKLLFKLDDCHRMEITGCLFSNSQQLLVTSSMDTEVKLWNTKHGFLTSFLGHSQGITGMYFYPGDESRIITASLDGSVRLWSLALQECQMTVQALHSDPVIWSGMAHQRLMFVASTRQFALLHINYLPVYWSECRSQATRLSLVGTSGGICGATPQKSTRLLALCEDSSVRLYSRRDGRLLSSLLTPPDVSPLDRVLDVCHSRATGLTFVLLDGDRLWVYFAKSNPACRLHAWTMKELHAALSASSGTAGLSIKTQELAKSQRASDYYQGGAGGGQNSAPRCLRLALLRSHVIRWTLSSLALECPLAEELLLLGLSDGRVLFLDPTAPAGKLHLQLQAHRGPVTRLAWDEPHECLLTGTENKGVLTLAVWNLPHLQLMSEIRLPDDCCSLTRCASALVSGHASGHVIRTRVATGDRPSAAQRAATRPDLDAALPRTPEHSAAVVAVDSLLERDLLASVDASGHIKIWQGAEQPQLTLLAELNLLESLTAAAFLNSRGDLLLSMRNHLFLLPFRRYLPQVVWPEAESTEDDDNGSIAESDILEDPAVVHEGIQQDPNPIDYDSYLAPFSVKLIKDYLNTSEFLAADLLSAREAEEERKRTEAEAAANEEGESNGEPEDDEEESSCSLTSLLISASDRANSALADGSTTSLDLEQLAEATQNLDQEVESLTSQRCWQLPRFGESPGAVSVSPEPSETPTPPEQPQQQTQPEASSEKPLTPQPLQSKPAAAAPQAASRPDSKLIQSFTQQQQRQQQPKPAAPSPAVLSQQTVRQPLAPSAVSLGSGLPAASDKPKPQRRPAPTKKAKKQQQQSKKKQKATPVETPAAADRFEVEVVPFSVTMPLPDVQAQPSQEQQRPKQPQPQPQPQPQRTSRSLVVEIPSLPILTPKEPATSSDAAGADKRHASDKHPQRPRAALLFSASSRPESATAAEDGSMGIKTDLVEDPTKTSSTTPAPPTMVTEEDQPDELGSLLAAGGSANRSSPTQQLDGYAQLHEQREQLEALRSEYDRLAKKVAADFGSSDGKLPTRQFGLKSLSPEELVSLHSLKRLERGLRERSALQRKAELRLARLASWEARPNHGDCVAPSSSSASASASRSTSRTGTASESQRHRLRSQSATETRLSAFQASREATELQLQQQQQQRAQTPAASASSKRFGALPQTPYRLRGLQQNYSTEDGRFNSRGGQFNRDDAQPANPFSLMRLRHSAASIPSRQYTYVTPPPRMDQLHQASSIDAAVTDAAPLSVPSLAEERLIRRRFPNRVADWVGPGGVFAPKPWTFAIGGQH</sequence>
<evidence type="ECO:0000256" key="2">
    <source>
        <dbReference type="SAM" id="MobiDB-lite"/>
    </source>
</evidence>
<organism evidence="3 4">
    <name type="scientific">Macrostomum lignano</name>
    <dbReference type="NCBI Taxonomy" id="282301"/>
    <lineage>
        <taxon>Eukaryota</taxon>
        <taxon>Metazoa</taxon>
        <taxon>Spiralia</taxon>
        <taxon>Lophotrochozoa</taxon>
        <taxon>Platyhelminthes</taxon>
        <taxon>Rhabditophora</taxon>
        <taxon>Macrostomorpha</taxon>
        <taxon>Macrostomida</taxon>
        <taxon>Macrostomidae</taxon>
        <taxon>Macrostomum</taxon>
    </lineage>
</organism>
<keyword evidence="4" id="KW-1185">Reference proteome</keyword>
<dbReference type="PANTHER" id="PTHR45532">
    <property type="entry name" value="WD REPEAT-CONTAINING PROTEIN 97"/>
    <property type="match status" value="1"/>
</dbReference>
<feature type="compositionally biased region" description="Polar residues" evidence="2">
    <location>
        <begin position="1219"/>
        <end position="1228"/>
    </location>
</feature>
<proteinExistence type="predicted"/>
<feature type="compositionally biased region" description="Acidic residues" evidence="2">
    <location>
        <begin position="848"/>
        <end position="865"/>
    </location>
</feature>
<name>A0A267GBN8_9PLAT</name>
<feature type="compositionally biased region" description="Low complexity" evidence="2">
    <location>
        <begin position="1327"/>
        <end position="1347"/>
    </location>
</feature>
<dbReference type="PROSITE" id="PS50294">
    <property type="entry name" value="WD_REPEATS_REGION"/>
    <property type="match status" value="1"/>
</dbReference>
<dbReference type="PROSITE" id="PS50082">
    <property type="entry name" value="WD_REPEATS_2"/>
    <property type="match status" value="2"/>
</dbReference>
<dbReference type="PANTHER" id="PTHR45532:SF3">
    <property type="match status" value="1"/>
</dbReference>
<feature type="region of interest" description="Disordered" evidence="2">
    <location>
        <begin position="1082"/>
        <end position="1234"/>
    </location>
</feature>
<keyword evidence="1" id="KW-0853">WD repeat</keyword>
<feature type="compositionally biased region" description="Low complexity" evidence="2">
    <location>
        <begin position="962"/>
        <end position="978"/>
    </location>
</feature>
<evidence type="ECO:0000256" key="1">
    <source>
        <dbReference type="PROSITE-ProRule" id="PRU00221"/>
    </source>
</evidence>
<feature type="region of interest" description="Disordered" evidence="2">
    <location>
        <begin position="921"/>
        <end position="1070"/>
    </location>
</feature>
<feature type="region of interest" description="Disordered" evidence="2">
    <location>
        <begin position="1318"/>
        <end position="1396"/>
    </location>
</feature>
<evidence type="ECO:0000313" key="3">
    <source>
        <dbReference type="EMBL" id="PAA83423.1"/>
    </source>
</evidence>
<feature type="compositionally biased region" description="Low complexity" evidence="2">
    <location>
        <begin position="1374"/>
        <end position="1387"/>
    </location>
</feature>
<feature type="compositionally biased region" description="Basic and acidic residues" evidence="2">
    <location>
        <begin position="1139"/>
        <end position="1150"/>
    </location>
</feature>
<feature type="repeat" description="WD" evidence="1">
    <location>
        <begin position="251"/>
        <end position="283"/>
    </location>
</feature>
<feature type="non-terminal residue" evidence="3">
    <location>
        <position position="1"/>
    </location>
</feature>
<dbReference type="EMBL" id="NIVC01000420">
    <property type="protein sequence ID" value="PAA83423.1"/>
    <property type="molecule type" value="Genomic_DNA"/>
</dbReference>
<accession>A0A267GBN8</accession>
<dbReference type="InterPro" id="IPR015943">
    <property type="entry name" value="WD40/YVTN_repeat-like_dom_sf"/>
</dbReference>
<dbReference type="Proteomes" id="UP000215902">
    <property type="component" value="Unassembled WGS sequence"/>
</dbReference>
<dbReference type="Gene3D" id="2.130.10.10">
    <property type="entry name" value="YVTN repeat-like/Quinoprotein amine dehydrogenase"/>
    <property type="match status" value="2"/>
</dbReference>
<gene>
    <name evidence="3" type="ORF">BOX15_Mlig002144g5</name>
</gene>
<dbReference type="InterPro" id="IPR001680">
    <property type="entry name" value="WD40_rpt"/>
</dbReference>
<evidence type="ECO:0000313" key="4">
    <source>
        <dbReference type="Proteomes" id="UP000215902"/>
    </source>
</evidence>
<dbReference type="STRING" id="282301.A0A267GBN8"/>
<feature type="repeat" description="WD" evidence="1">
    <location>
        <begin position="292"/>
        <end position="334"/>
    </location>
</feature>
<protein>
    <submittedName>
        <fullName evidence="3">Uncharacterized protein</fullName>
    </submittedName>
</protein>
<dbReference type="Pfam" id="PF00400">
    <property type="entry name" value="WD40"/>
    <property type="match status" value="2"/>
</dbReference>
<feature type="compositionally biased region" description="Polar residues" evidence="2">
    <location>
        <begin position="1355"/>
        <end position="1367"/>
    </location>
</feature>
<dbReference type="SMART" id="SM00320">
    <property type="entry name" value="WD40"/>
    <property type="match status" value="5"/>
</dbReference>
<dbReference type="SUPFAM" id="SSF50978">
    <property type="entry name" value="WD40 repeat-like"/>
    <property type="match status" value="2"/>
</dbReference>